<name>A0A1E3HPT4_9TREE</name>
<accession>A0A1E3HPT4</accession>
<evidence type="ECO:0000256" key="1">
    <source>
        <dbReference type="SAM" id="MobiDB-lite"/>
    </source>
</evidence>
<evidence type="ECO:0000313" key="2">
    <source>
        <dbReference type="EMBL" id="ODN78337.1"/>
    </source>
</evidence>
<keyword evidence="3" id="KW-1185">Reference proteome</keyword>
<dbReference type="AlphaFoldDB" id="A0A1E3HPT4"/>
<feature type="compositionally biased region" description="Acidic residues" evidence="1">
    <location>
        <begin position="19"/>
        <end position="39"/>
    </location>
</feature>
<feature type="region of interest" description="Disordered" evidence="1">
    <location>
        <begin position="1"/>
        <end position="52"/>
    </location>
</feature>
<organism evidence="2 3">
    <name type="scientific">Cryptococcus amylolentus CBS 6039</name>
    <dbReference type="NCBI Taxonomy" id="1295533"/>
    <lineage>
        <taxon>Eukaryota</taxon>
        <taxon>Fungi</taxon>
        <taxon>Dikarya</taxon>
        <taxon>Basidiomycota</taxon>
        <taxon>Agaricomycotina</taxon>
        <taxon>Tremellomycetes</taxon>
        <taxon>Tremellales</taxon>
        <taxon>Cryptococcaceae</taxon>
        <taxon>Cryptococcus</taxon>
    </lineage>
</organism>
<proteinExistence type="predicted"/>
<dbReference type="EMBL" id="AWGJ01000006">
    <property type="protein sequence ID" value="ODN78337.1"/>
    <property type="molecule type" value="Genomic_DNA"/>
</dbReference>
<sequence length="178" mass="20251">MTSQTSYLSTQHWIKQDPADEEDDEISPTEEEDGGEEGEPSFTSQLSCKPHPNGLLITELDENRDLWPETGRPGSDITSYIISVISYDPATKKLSRETKTANRPLENYEVQDFLDAIGPANQMDDSIRFRLGESERDKDGWLATCFKEENADALRSKQEELFEELKSQFPSVMLLDRV</sequence>
<dbReference type="GeneID" id="30155289"/>
<reference evidence="2 3" key="1">
    <citation type="submission" date="2016-06" db="EMBL/GenBank/DDBJ databases">
        <title>Evolution of pathogenesis and genome organization in the Tremellales.</title>
        <authorList>
            <person name="Cuomo C."/>
            <person name="Litvintseva A."/>
            <person name="Heitman J."/>
            <person name="Chen Y."/>
            <person name="Sun S."/>
            <person name="Springer D."/>
            <person name="Dromer F."/>
            <person name="Young S."/>
            <person name="Zeng Q."/>
            <person name="Chapman S."/>
            <person name="Gujja S."/>
            <person name="Saif S."/>
            <person name="Birren B."/>
        </authorList>
    </citation>
    <scope>NUCLEOTIDE SEQUENCE [LARGE SCALE GENOMIC DNA]</scope>
    <source>
        <strain evidence="2 3">CBS 6039</strain>
    </source>
</reference>
<gene>
    <name evidence="2" type="ORF">L202_03980</name>
</gene>
<evidence type="ECO:0000313" key="3">
    <source>
        <dbReference type="Proteomes" id="UP000094065"/>
    </source>
</evidence>
<dbReference type="Proteomes" id="UP000094065">
    <property type="component" value="Unassembled WGS sequence"/>
</dbReference>
<protein>
    <submittedName>
        <fullName evidence="2">Uncharacterized protein</fullName>
    </submittedName>
</protein>
<dbReference type="RefSeq" id="XP_018993383.1">
    <property type="nucleotide sequence ID" value="XM_019137947.1"/>
</dbReference>
<comment type="caution">
    <text evidence="2">The sequence shown here is derived from an EMBL/GenBank/DDBJ whole genome shotgun (WGS) entry which is preliminary data.</text>
</comment>
<feature type="compositionally biased region" description="Polar residues" evidence="1">
    <location>
        <begin position="1"/>
        <end position="13"/>
    </location>
</feature>